<protein>
    <submittedName>
        <fullName evidence="2">Uncharacterized protein</fullName>
    </submittedName>
</protein>
<comment type="caution">
    <text evidence="2">The sequence shown here is derived from an EMBL/GenBank/DDBJ whole genome shotgun (WGS) entry which is preliminary data.</text>
</comment>
<evidence type="ECO:0000313" key="3">
    <source>
        <dbReference type="Proteomes" id="UP000275408"/>
    </source>
</evidence>
<gene>
    <name evidence="2" type="ORF">pdam_00013217</name>
</gene>
<organism evidence="2 3">
    <name type="scientific">Pocillopora damicornis</name>
    <name type="common">Cauliflower coral</name>
    <name type="synonym">Millepora damicornis</name>
    <dbReference type="NCBI Taxonomy" id="46731"/>
    <lineage>
        <taxon>Eukaryota</taxon>
        <taxon>Metazoa</taxon>
        <taxon>Cnidaria</taxon>
        <taxon>Anthozoa</taxon>
        <taxon>Hexacorallia</taxon>
        <taxon>Scleractinia</taxon>
        <taxon>Astrocoeniina</taxon>
        <taxon>Pocilloporidae</taxon>
        <taxon>Pocillopora</taxon>
    </lineage>
</organism>
<evidence type="ECO:0000256" key="1">
    <source>
        <dbReference type="SAM" id="MobiDB-lite"/>
    </source>
</evidence>
<reference evidence="2 3" key="1">
    <citation type="journal article" date="2018" name="Sci. Rep.">
        <title>Comparative analysis of the Pocillopora damicornis genome highlights role of immune system in coral evolution.</title>
        <authorList>
            <person name="Cunning R."/>
            <person name="Bay R.A."/>
            <person name="Gillette P."/>
            <person name="Baker A.C."/>
            <person name="Traylor-Knowles N."/>
        </authorList>
    </citation>
    <scope>NUCLEOTIDE SEQUENCE [LARGE SCALE GENOMIC DNA]</scope>
    <source>
        <strain evidence="2">RSMAS</strain>
        <tissue evidence="2">Whole animal</tissue>
    </source>
</reference>
<dbReference type="EMBL" id="RCHS01001908">
    <property type="protein sequence ID" value="RMX50701.1"/>
    <property type="molecule type" value="Genomic_DNA"/>
</dbReference>
<sequence length="183" mass="20984">MVQPVSGYTSDEDPSGVKASRDNVPVIPENTQKKTSHVEQASLGYTKRLIGHCKELGYFHTLKGLTFMDEADVSYYSFQNCKSRKGGLCKELYHIWRSTWWNLTFYQLAMPTPSITGISKYKHYTTEMKIGWKSFVNNSNQAPSLKFRIQVKHGRLEVIKQSSFSAYGDDTQIFYANKEAMKI</sequence>
<keyword evidence="3" id="KW-1185">Reference proteome</keyword>
<accession>A0A3M6UAR3</accession>
<proteinExistence type="predicted"/>
<dbReference type="Proteomes" id="UP000275408">
    <property type="component" value="Unassembled WGS sequence"/>
</dbReference>
<dbReference type="AlphaFoldDB" id="A0A3M6UAR3"/>
<evidence type="ECO:0000313" key="2">
    <source>
        <dbReference type="EMBL" id="RMX50701.1"/>
    </source>
</evidence>
<feature type="region of interest" description="Disordered" evidence="1">
    <location>
        <begin position="1"/>
        <end position="33"/>
    </location>
</feature>
<name>A0A3M6UAR3_POCDA</name>